<dbReference type="STRING" id="441959.B8M3X0"/>
<sequence length="249" mass="27608">MNDQHPNQANPSESHAESQPLNGTTEETENKLPIKTYHCRFCSHLLIASTRDLLSSTTPLRRRRQYIAKGGEGEGGEGGLDGALILEIPSSNTPKNKRRKVSEDHSIEESDPVERNTQSTTTAPGTNDQEAEKLNRKPEQAHYTILLSTLIPDTNPVIIRREDGVVVGYELATGNTPHSHESDGDEEDEFNRKNTTDRAIYLLPGSIVRTEDLEVGLEDTGVGGDVLNAIVEKNAVLKGMEREWMDWVK</sequence>
<reference evidence="3" key="1">
    <citation type="journal article" date="2015" name="Genome Announc.">
        <title>Genome sequence of the AIDS-associated pathogen Penicillium marneffei (ATCC18224) and its near taxonomic relative Talaromyces stipitatus (ATCC10500).</title>
        <authorList>
            <person name="Nierman W.C."/>
            <person name="Fedorova-Abrams N.D."/>
            <person name="Andrianopoulos A."/>
        </authorList>
    </citation>
    <scope>NUCLEOTIDE SEQUENCE [LARGE SCALE GENOMIC DNA]</scope>
    <source>
        <strain evidence="3">ATCC 10500 / CBS 375.48 / QM 6759 / NRRL 1006</strain>
    </source>
</reference>
<evidence type="ECO:0000313" key="3">
    <source>
        <dbReference type="Proteomes" id="UP000001745"/>
    </source>
</evidence>
<dbReference type="Proteomes" id="UP000001745">
    <property type="component" value="Unassembled WGS sequence"/>
</dbReference>
<evidence type="ECO:0000256" key="1">
    <source>
        <dbReference type="SAM" id="MobiDB-lite"/>
    </source>
</evidence>
<dbReference type="InParanoid" id="B8M3X0"/>
<dbReference type="OMA" id="CRVVMGY"/>
<organism evidence="2 3">
    <name type="scientific">Talaromyces stipitatus (strain ATCC 10500 / CBS 375.48 / QM 6759 / NRRL 1006)</name>
    <name type="common">Penicillium stipitatum</name>
    <dbReference type="NCBI Taxonomy" id="441959"/>
    <lineage>
        <taxon>Eukaryota</taxon>
        <taxon>Fungi</taxon>
        <taxon>Dikarya</taxon>
        <taxon>Ascomycota</taxon>
        <taxon>Pezizomycotina</taxon>
        <taxon>Eurotiomycetes</taxon>
        <taxon>Eurotiomycetidae</taxon>
        <taxon>Eurotiales</taxon>
        <taxon>Trichocomaceae</taxon>
        <taxon>Talaromyces</taxon>
        <taxon>Talaromyces sect. Talaromyces</taxon>
    </lineage>
</organism>
<keyword evidence="3" id="KW-1185">Reference proteome</keyword>
<dbReference type="AlphaFoldDB" id="B8M3X0"/>
<dbReference type="GeneID" id="8109254"/>
<dbReference type="eggNOG" id="ENOG502SEMD">
    <property type="taxonomic scope" value="Eukaryota"/>
</dbReference>
<feature type="compositionally biased region" description="Polar residues" evidence="1">
    <location>
        <begin position="1"/>
        <end position="25"/>
    </location>
</feature>
<gene>
    <name evidence="2" type="ORF">TSTA_039160</name>
</gene>
<feature type="compositionally biased region" description="Polar residues" evidence="1">
    <location>
        <begin position="115"/>
        <end position="128"/>
    </location>
</feature>
<proteinExistence type="predicted"/>
<dbReference type="PhylomeDB" id="B8M3X0"/>
<feature type="compositionally biased region" description="Basic and acidic residues" evidence="1">
    <location>
        <begin position="101"/>
        <end position="114"/>
    </location>
</feature>
<dbReference type="OrthoDB" id="418131at2759"/>
<feature type="region of interest" description="Disordered" evidence="1">
    <location>
        <begin position="87"/>
        <end position="137"/>
    </location>
</feature>
<protein>
    <submittedName>
        <fullName evidence="2">Uncharacterized protein</fullName>
    </submittedName>
</protein>
<dbReference type="VEuPathDB" id="FungiDB:TSTA_039160"/>
<accession>B8M3X0</accession>
<dbReference type="EMBL" id="EQ962654">
    <property type="protein sequence ID" value="EED20713.1"/>
    <property type="molecule type" value="Genomic_DNA"/>
</dbReference>
<evidence type="ECO:0000313" key="2">
    <source>
        <dbReference type="EMBL" id="EED20713.1"/>
    </source>
</evidence>
<feature type="region of interest" description="Disordered" evidence="1">
    <location>
        <begin position="1"/>
        <end position="28"/>
    </location>
</feature>
<dbReference type="HOGENOM" id="CLU_099097_0_0_1"/>
<feature type="region of interest" description="Disordered" evidence="1">
    <location>
        <begin position="174"/>
        <end position="193"/>
    </location>
</feature>
<name>B8M3X0_TALSN</name>
<dbReference type="RefSeq" id="XP_002481147.1">
    <property type="nucleotide sequence ID" value="XM_002481102.1"/>
</dbReference>